<evidence type="ECO:0000313" key="2">
    <source>
        <dbReference type="EMBL" id="KAK2170575.1"/>
    </source>
</evidence>
<evidence type="ECO:0000256" key="1">
    <source>
        <dbReference type="SAM" id="MobiDB-lite"/>
    </source>
</evidence>
<dbReference type="AlphaFoldDB" id="A0AAD9NHT2"/>
<feature type="region of interest" description="Disordered" evidence="1">
    <location>
        <begin position="357"/>
        <end position="418"/>
    </location>
</feature>
<proteinExistence type="predicted"/>
<protein>
    <submittedName>
        <fullName evidence="2">Uncharacterized protein</fullName>
    </submittedName>
</protein>
<gene>
    <name evidence="2" type="ORF">LSH36_2g15023</name>
</gene>
<comment type="caution">
    <text evidence="2">The sequence shown here is derived from an EMBL/GenBank/DDBJ whole genome shotgun (WGS) entry which is preliminary data.</text>
</comment>
<dbReference type="EMBL" id="JAODUP010000002">
    <property type="protein sequence ID" value="KAK2170575.1"/>
    <property type="molecule type" value="Genomic_DNA"/>
</dbReference>
<name>A0AAD9NHT2_9ANNE</name>
<organism evidence="2 3">
    <name type="scientific">Paralvinella palmiformis</name>
    <dbReference type="NCBI Taxonomy" id="53620"/>
    <lineage>
        <taxon>Eukaryota</taxon>
        <taxon>Metazoa</taxon>
        <taxon>Spiralia</taxon>
        <taxon>Lophotrochozoa</taxon>
        <taxon>Annelida</taxon>
        <taxon>Polychaeta</taxon>
        <taxon>Sedentaria</taxon>
        <taxon>Canalipalpata</taxon>
        <taxon>Terebellida</taxon>
        <taxon>Terebelliformia</taxon>
        <taxon>Alvinellidae</taxon>
        <taxon>Paralvinella</taxon>
    </lineage>
</organism>
<accession>A0AAD9NHT2</accession>
<keyword evidence="3" id="KW-1185">Reference proteome</keyword>
<feature type="compositionally biased region" description="Polar residues" evidence="1">
    <location>
        <begin position="357"/>
        <end position="374"/>
    </location>
</feature>
<feature type="compositionally biased region" description="Basic residues" evidence="1">
    <location>
        <begin position="402"/>
        <end position="416"/>
    </location>
</feature>
<sequence length="447" mass="51596">MDHVISRPETSKLSEQNRLTRVSLCKSSLRLTFALLNAESGYLAIILDGEISYLCIMSARALLLTLMILSTDVVSIETRMLSSPEGGVPVTRSQSRRQQPDDKFQQVLKGSPSSAEAAFGPDDAMPADEKYKRRSVMADDRHQQEKHITNAESNTLFYERDGDGSWTLSAYNKTPNESNSLFIFESVCMDRMFVNWFRNRDCSLHNHQDGKIFKIRKNGLDYLMCANGKRVSLVKSSSLQVGKIDLRLLLTLEQAEQCVWTTFDIDGNLRFIYTKYTNGCGKSKRNRKCKRTRAFLAIHRRKKGRAGSTGQVLKVILRYALPPINKNALRKFDRKDKLEFLFYLHKKNPNRKFNYFNPSHQFTTDRPPSHTSTLDADDDHHSRNRQRKTKNCNNLLRNSGCGRRRSRGGRRKKYKKPANLLDRKNYRSSVGLIWEHPFYHKSLLDNK</sequence>
<reference evidence="2" key="1">
    <citation type="journal article" date="2023" name="Mol. Biol. Evol.">
        <title>Third-Generation Sequencing Reveals the Adaptive Role of the Epigenome in Three Deep-Sea Polychaetes.</title>
        <authorList>
            <person name="Perez M."/>
            <person name="Aroh O."/>
            <person name="Sun Y."/>
            <person name="Lan Y."/>
            <person name="Juniper S.K."/>
            <person name="Young C.R."/>
            <person name="Angers B."/>
            <person name="Qian P.Y."/>
        </authorList>
    </citation>
    <scope>NUCLEOTIDE SEQUENCE</scope>
    <source>
        <strain evidence="2">P08H-3</strain>
    </source>
</reference>
<dbReference type="Proteomes" id="UP001208570">
    <property type="component" value="Unassembled WGS sequence"/>
</dbReference>
<evidence type="ECO:0000313" key="3">
    <source>
        <dbReference type="Proteomes" id="UP001208570"/>
    </source>
</evidence>